<evidence type="ECO:0000256" key="7">
    <source>
        <dbReference type="ARBA" id="ARBA00022679"/>
    </source>
</evidence>
<evidence type="ECO:0000256" key="2">
    <source>
        <dbReference type="ARBA" id="ARBA00004893"/>
    </source>
</evidence>
<evidence type="ECO:0000256" key="8">
    <source>
        <dbReference type="ARBA" id="ARBA00033102"/>
    </source>
</evidence>
<evidence type="ECO:0000313" key="12">
    <source>
        <dbReference type="EMBL" id="MDU0808987.1"/>
    </source>
</evidence>
<dbReference type="PANTHER" id="PTHR32179">
    <property type="entry name" value="NICOTINATE-NUCLEOTIDE PYROPHOSPHORYLASE [CARBOXYLATING]"/>
    <property type="match status" value="1"/>
</dbReference>
<evidence type="ECO:0000256" key="9">
    <source>
        <dbReference type="PIRNR" id="PIRNR006250"/>
    </source>
</evidence>
<dbReference type="SUPFAM" id="SSF54675">
    <property type="entry name" value="Nicotinate/Quinolinate PRTase N-terminal domain-like"/>
    <property type="match status" value="1"/>
</dbReference>
<evidence type="ECO:0000256" key="1">
    <source>
        <dbReference type="ARBA" id="ARBA00003237"/>
    </source>
</evidence>
<keyword evidence="13" id="KW-1185">Reference proteome</keyword>
<comment type="function">
    <text evidence="1">Involved in the catabolism of quinolinic acid (QA).</text>
</comment>
<dbReference type="PIRSF" id="PIRSF006250">
    <property type="entry name" value="NadC_ModD"/>
    <property type="match status" value="1"/>
</dbReference>
<dbReference type="InterPro" id="IPR037128">
    <property type="entry name" value="Quinolinate_PRibosylTase_N_sf"/>
</dbReference>
<dbReference type="InterPro" id="IPR027277">
    <property type="entry name" value="NadC/ModD"/>
</dbReference>
<dbReference type="GO" id="GO:0004514">
    <property type="term" value="F:nicotinate-nucleotide diphosphorylase (carboxylating) activity"/>
    <property type="evidence" value="ECO:0007669"/>
    <property type="project" value="UniProtKB-EC"/>
</dbReference>
<dbReference type="Pfam" id="PF02749">
    <property type="entry name" value="QRPTase_N"/>
    <property type="match status" value="1"/>
</dbReference>
<dbReference type="CDD" id="cd01572">
    <property type="entry name" value="QPRTase"/>
    <property type="match status" value="1"/>
</dbReference>
<evidence type="ECO:0000259" key="10">
    <source>
        <dbReference type="Pfam" id="PF01729"/>
    </source>
</evidence>
<reference evidence="12 13" key="1">
    <citation type="submission" date="2023-09" db="EMBL/GenBank/DDBJ databases">
        <title>Aquirufa genomes.</title>
        <authorList>
            <person name="Pitt A."/>
        </authorList>
    </citation>
    <scope>NUCLEOTIDE SEQUENCE [LARGE SCALE GENOMIC DNA]</scope>
    <source>
        <strain evidence="12 13">LEOWEIH-7C</strain>
    </source>
</reference>
<dbReference type="SUPFAM" id="SSF51690">
    <property type="entry name" value="Nicotinate/Quinolinate PRTase C-terminal domain-like"/>
    <property type="match status" value="1"/>
</dbReference>
<evidence type="ECO:0000256" key="3">
    <source>
        <dbReference type="ARBA" id="ARBA00009400"/>
    </source>
</evidence>
<feature type="domain" description="Quinolinate phosphoribosyl transferase N-terminal" evidence="11">
    <location>
        <begin position="26"/>
        <end position="111"/>
    </location>
</feature>
<dbReference type="NCBIfam" id="TIGR00078">
    <property type="entry name" value="nadC"/>
    <property type="match status" value="1"/>
</dbReference>
<comment type="similarity">
    <text evidence="3 9">Belongs to the NadC/ModD family.</text>
</comment>
<dbReference type="InterPro" id="IPR002638">
    <property type="entry name" value="Quinolinate_PRibosylTrfase_C"/>
</dbReference>
<keyword evidence="7 9" id="KW-0808">Transferase</keyword>
<dbReference type="EMBL" id="JAVNWW010000003">
    <property type="protein sequence ID" value="MDU0808987.1"/>
    <property type="molecule type" value="Genomic_DNA"/>
</dbReference>
<comment type="pathway">
    <text evidence="2">Cofactor biosynthesis; NAD(+) biosynthesis; nicotinate D-ribonucleotide from quinolinate: step 1/1.</text>
</comment>
<comment type="caution">
    <text evidence="12">The sequence shown here is derived from an EMBL/GenBank/DDBJ whole genome shotgun (WGS) entry which is preliminary data.</text>
</comment>
<keyword evidence="5" id="KW-0662">Pyridine nucleotide biosynthesis</keyword>
<keyword evidence="6 9" id="KW-0328">Glycosyltransferase</keyword>
<sequence length="284" mass="31007">MFNYLAPDYVQAFIQAALAEDIGNGDHTSLSTVPADANGTAQLLVKDRGILAGVELSLAIFKEVDASLQVQVFIHDGTWIEPGQIVLEVTGSSQSILKAERLVLNCMQRMSGIATYTRSLVNILEGTRAKLLDTRKTTPNFRLAEKWACKIGGAVNHRYGLFDMILIKDNHVDFAGGIQAALEKAFTYNASLPTPLSIEIEVRNEDELDQVLAIGGVQRIMLDNFSPERLRAAIRKIDGRFVTEASGGINEKTLRAYGETGVDYISVGALTHQVKSLDLSLKAK</sequence>
<protein>
    <recommendedName>
        <fullName evidence="4">nicotinate-nucleotide diphosphorylase (carboxylating)</fullName>
        <ecNumber evidence="4">2.4.2.19</ecNumber>
    </recommendedName>
    <alternativeName>
        <fullName evidence="8">Quinolinate phosphoribosyltransferase [decarboxylating]</fullName>
    </alternativeName>
</protein>
<name>A0ABU3TSY7_9BACT</name>
<evidence type="ECO:0000256" key="5">
    <source>
        <dbReference type="ARBA" id="ARBA00022642"/>
    </source>
</evidence>
<evidence type="ECO:0000256" key="4">
    <source>
        <dbReference type="ARBA" id="ARBA00011944"/>
    </source>
</evidence>
<dbReference type="InterPro" id="IPR013785">
    <property type="entry name" value="Aldolase_TIM"/>
</dbReference>
<dbReference type="InterPro" id="IPR022412">
    <property type="entry name" value="Quinolinate_PRibosylTrfase_N"/>
</dbReference>
<evidence type="ECO:0000313" key="13">
    <source>
        <dbReference type="Proteomes" id="UP001249959"/>
    </source>
</evidence>
<proteinExistence type="inferred from homology"/>
<dbReference type="Proteomes" id="UP001249959">
    <property type="component" value="Unassembled WGS sequence"/>
</dbReference>
<dbReference type="Gene3D" id="3.90.1170.20">
    <property type="entry name" value="Quinolinate phosphoribosyl transferase, N-terminal domain"/>
    <property type="match status" value="1"/>
</dbReference>
<dbReference type="InterPro" id="IPR036068">
    <property type="entry name" value="Nicotinate_pribotase-like_C"/>
</dbReference>
<dbReference type="Gene3D" id="3.20.20.70">
    <property type="entry name" value="Aldolase class I"/>
    <property type="match status" value="1"/>
</dbReference>
<organism evidence="12 13">
    <name type="scientific">Aquirufa regiilacus</name>
    <dbReference type="NCBI Taxonomy" id="3024868"/>
    <lineage>
        <taxon>Bacteria</taxon>
        <taxon>Pseudomonadati</taxon>
        <taxon>Bacteroidota</taxon>
        <taxon>Cytophagia</taxon>
        <taxon>Cytophagales</taxon>
        <taxon>Flectobacillaceae</taxon>
        <taxon>Aquirufa</taxon>
    </lineage>
</organism>
<evidence type="ECO:0000259" key="11">
    <source>
        <dbReference type="Pfam" id="PF02749"/>
    </source>
</evidence>
<dbReference type="EC" id="2.4.2.19" evidence="4"/>
<feature type="domain" description="Quinolinate phosphoribosyl transferase C-terminal" evidence="10">
    <location>
        <begin position="113"/>
        <end position="282"/>
    </location>
</feature>
<evidence type="ECO:0000256" key="6">
    <source>
        <dbReference type="ARBA" id="ARBA00022676"/>
    </source>
</evidence>
<dbReference type="RefSeq" id="WP_316070663.1">
    <property type="nucleotide sequence ID" value="NZ_JAVNWW010000003.1"/>
</dbReference>
<accession>A0ABU3TSY7</accession>
<dbReference type="Pfam" id="PF01729">
    <property type="entry name" value="QRPTase_C"/>
    <property type="match status" value="1"/>
</dbReference>
<dbReference type="PANTHER" id="PTHR32179:SF3">
    <property type="entry name" value="NICOTINATE-NUCLEOTIDE PYROPHOSPHORYLASE [CARBOXYLATING]"/>
    <property type="match status" value="1"/>
</dbReference>
<dbReference type="InterPro" id="IPR004393">
    <property type="entry name" value="NadC"/>
</dbReference>
<gene>
    <name evidence="12" type="primary">nadC</name>
    <name evidence="12" type="ORF">PQG45_08065</name>
</gene>